<dbReference type="SMART" id="SM00256">
    <property type="entry name" value="FBOX"/>
    <property type="match status" value="1"/>
</dbReference>
<protein>
    <recommendedName>
        <fullName evidence="2">F-box domain-containing protein</fullName>
    </recommendedName>
</protein>
<comment type="caution">
    <text evidence="3">The sequence shown here is derived from an EMBL/GenBank/DDBJ whole genome shotgun (WGS) entry which is preliminary data.</text>
</comment>
<gene>
    <name evidence="3" type="primary">Cnig_chr_IV.g12799</name>
    <name evidence="3" type="ORF">B9Z55_012799</name>
</gene>
<evidence type="ECO:0000256" key="1">
    <source>
        <dbReference type="SAM" id="MobiDB-lite"/>
    </source>
</evidence>
<dbReference type="Proteomes" id="UP000230233">
    <property type="component" value="Chromosome IV"/>
</dbReference>
<dbReference type="PANTHER" id="PTHR31006:SF3">
    <property type="entry name" value="F-BOX DOMAIN-CONTAINING PROTEIN-RELATED"/>
    <property type="match status" value="1"/>
</dbReference>
<feature type="domain" description="F-box" evidence="2">
    <location>
        <begin position="28"/>
        <end position="68"/>
    </location>
</feature>
<feature type="compositionally biased region" description="Acidic residues" evidence="1">
    <location>
        <begin position="334"/>
        <end position="356"/>
    </location>
</feature>
<proteinExistence type="predicted"/>
<dbReference type="InterPro" id="IPR042317">
    <property type="entry name" value="She-1-like"/>
</dbReference>
<sequence length="356" mass="41659">MASNSTNITGKAKNLSMDPIYDTNWCDMPAEIKLECVGKMEFKERLSLRCTAKTERSLVDSQKIEFSKGEFVGDDQELIFLLYRANGHFFSRDPKDLNEALEFLKYIMKVGVFENLEIGMGTLLTDNEQFMTDDELFTAKNIKFEYCDFDNMIAFLRKVKNGVESIKIDLGIEISRRLAEILAIPLVQNANYWHIQDYEKTDSLYKVAQMWIERNTIIGTTFQVSVFGDDSFKKFLKRFTDRIVSKSEKRVRIRTNNPDRHILLERGLDDTVGIDYLVQFYRLIVISSEMRESEYNDNCKEWICKIDPDVYEENDSELSFELSDDLSDSYSYDDNNEDSESYEYDSDDIDSEPYDY</sequence>
<reference evidence="4" key="1">
    <citation type="submission" date="2017-10" db="EMBL/GenBank/DDBJ databases">
        <title>Rapid genome shrinkage in a self-fertile nematode reveals novel sperm competition proteins.</title>
        <authorList>
            <person name="Yin D."/>
            <person name="Schwarz E.M."/>
            <person name="Thomas C.G."/>
            <person name="Felde R.L."/>
            <person name="Korf I.F."/>
            <person name="Cutter A.D."/>
            <person name="Schartner C.M."/>
            <person name="Ralston E.J."/>
            <person name="Meyer B.J."/>
            <person name="Haag E.S."/>
        </authorList>
    </citation>
    <scope>NUCLEOTIDE SEQUENCE [LARGE SCALE GENOMIC DNA]</scope>
    <source>
        <strain evidence="4">JU1422</strain>
    </source>
</reference>
<name>A0A2G5TYX6_9PELO</name>
<accession>A0A2G5TYX6</accession>
<evidence type="ECO:0000313" key="4">
    <source>
        <dbReference type="Proteomes" id="UP000230233"/>
    </source>
</evidence>
<dbReference type="InterPro" id="IPR001810">
    <property type="entry name" value="F-box_dom"/>
</dbReference>
<dbReference type="EMBL" id="PDUG01000004">
    <property type="protein sequence ID" value="PIC32487.1"/>
    <property type="molecule type" value="Genomic_DNA"/>
</dbReference>
<organism evidence="3 4">
    <name type="scientific">Caenorhabditis nigoni</name>
    <dbReference type="NCBI Taxonomy" id="1611254"/>
    <lineage>
        <taxon>Eukaryota</taxon>
        <taxon>Metazoa</taxon>
        <taxon>Ecdysozoa</taxon>
        <taxon>Nematoda</taxon>
        <taxon>Chromadorea</taxon>
        <taxon>Rhabditida</taxon>
        <taxon>Rhabditina</taxon>
        <taxon>Rhabditomorpha</taxon>
        <taxon>Rhabditoidea</taxon>
        <taxon>Rhabditidae</taxon>
        <taxon>Peloderinae</taxon>
        <taxon>Caenorhabditis</taxon>
    </lineage>
</organism>
<feature type="region of interest" description="Disordered" evidence="1">
    <location>
        <begin position="323"/>
        <end position="356"/>
    </location>
</feature>
<evidence type="ECO:0000313" key="3">
    <source>
        <dbReference type="EMBL" id="PIC32487.1"/>
    </source>
</evidence>
<dbReference type="PANTHER" id="PTHR31006">
    <property type="entry name" value="F-BOX DOMAIN-CONTAINING PROTEIN-RELATED-RELATED"/>
    <property type="match status" value="1"/>
</dbReference>
<dbReference type="OrthoDB" id="5784581at2759"/>
<dbReference type="Pfam" id="PF00646">
    <property type="entry name" value="F-box"/>
    <property type="match status" value="1"/>
</dbReference>
<dbReference type="AlphaFoldDB" id="A0A2G5TYX6"/>
<keyword evidence="4" id="KW-1185">Reference proteome</keyword>
<evidence type="ECO:0000259" key="2">
    <source>
        <dbReference type="SMART" id="SM00256"/>
    </source>
</evidence>